<protein>
    <submittedName>
        <fullName evidence="14">Diacylglycerol kinase</fullName>
    </submittedName>
</protein>
<evidence type="ECO:0000256" key="12">
    <source>
        <dbReference type="ARBA" id="ARBA00023264"/>
    </source>
</evidence>
<dbReference type="Pfam" id="PF19279">
    <property type="entry name" value="YegS_C"/>
    <property type="match status" value="1"/>
</dbReference>
<dbReference type="PANTHER" id="PTHR12358:SF106">
    <property type="entry name" value="LIPID KINASE YEGS"/>
    <property type="match status" value="1"/>
</dbReference>
<dbReference type="GO" id="GO:0005886">
    <property type="term" value="C:plasma membrane"/>
    <property type="evidence" value="ECO:0007669"/>
    <property type="project" value="TreeGrafter"/>
</dbReference>
<dbReference type="Gene3D" id="3.40.50.10330">
    <property type="entry name" value="Probable inorganic polyphosphate/atp-NAD kinase, domain 1"/>
    <property type="match status" value="1"/>
</dbReference>
<dbReference type="AlphaFoldDB" id="A0A2S7MXT4"/>
<keyword evidence="15" id="KW-1185">Reference proteome</keyword>
<keyword evidence="5" id="KW-0479">Metal-binding</keyword>
<evidence type="ECO:0000256" key="1">
    <source>
        <dbReference type="ARBA" id="ARBA00001946"/>
    </source>
</evidence>
<dbReference type="GO" id="GO:0046872">
    <property type="term" value="F:metal ion binding"/>
    <property type="evidence" value="ECO:0007669"/>
    <property type="project" value="UniProtKB-KW"/>
</dbReference>
<dbReference type="OrthoDB" id="9786026at2"/>
<comment type="caution">
    <text evidence="14">The sequence shown here is derived from an EMBL/GenBank/DDBJ whole genome shotgun (WGS) entry which is preliminary data.</text>
</comment>
<sequence length="318" mass="35476">MGKVEAGRDPFERRTYYFIINPVAKNEGSLKIWEKTMETLEREGITYNYAFTEYKGHGVELAREFLRRQGDAILVAIGGDGTIHEVVNGAAGFPSARIAYIPAGSGNDFARGEGINSRPSKALEGLLHSERERIIDLGYYKTSSEGYFLNSLGIGLDAAITRVVNQSQMKRYFNKIGAGKIIYFAYFLWEWMTYKPDEMEVVIDGERHTFTNTWLVNISNHPYFGGGIKISPNAKPDDGIFHILVIHNIPRLKLLLMFSTVLWGGHLRIKGVDSFEGRTIRITSSNGAPIQADGDNVGAGDVCIDMQQQMVKLVVQGE</sequence>
<dbReference type="InterPro" id="IPR016064">
    <property type="entry name" value="NAD/diacylglycerol_kinase_sf"/>
</dbReference>
<name>A0A2S7MXT4_9BACI</name>
<dbReference type="SMART" id="SM00046">
    <property type="entry name" value="DAGKc"/>
    <property type="match status" value="1"/>
</dbReference>
<dbReference type="Pfam" id="PF00781">
    <property type="entry name" value="DAGK_cat"/>
    <property type="match status" value="1"/>
</dbReference>
<dbReference type="GO" id="GO:0016301">
    <property type="term" value="F:kinase activity"/>
    <property type="evidence" value="ECO:0007669"/>
    <property type="project" value="UniProtKB-KW"/>
</dbReference>
<dbReference type="Gene3D" id="2.60.200.40">
    <property type="match status" value="1"/>
</dbReference>
<dbReference type="GO" id="GO:0008654">
    <property type="term" value="P:phospholipid biosynthetic process"/>
    <property type="evidence" value="ECO:0007669"/>
    <property type="project" value="UniProtKB-KW"/>
</dbReference>
<keyword evidence="8" id="KW-0067">ATP-binding</keyword>
<dbReference type="NCBIfam" id="TIGR00147">
    <property type="entry name" value="YegS/Rv2252/BmrU family lipid kinase"/>
    <property type="match status" value="1"/>
</dbReference>
<comment type="cofactor">
    <cofactor evidence="1">
        <name>Mg(2+)</name>
        <dbReference type="ChEBI" id="CHEBI:18420"/>
    </cofactor>
</comment>
<keyword evidence="6" id="KW-0547">Nucleotide-binding</keyword>
<keyword evidence="7 14" id="KW-0418">Kinase</keyword>
<evidence type="ECO:0000256" key="6">
    <source>
        <dbReference type="ARBA" id="ARBA00022741"/>
    </source>
</evidence>
<dbReference type="InterPro" id="IPR001206">
    <property type="entry name" value="Diacylglycerol_kinase_cat_dom"/>
</dbReference>
<dbReference type="PANTHER" id="PTHR12358">
    <property type="entry name" value="SPHINGOSINE KINASE"/>
    <property type="match status" value="1"/>
</dbReference>
<dbReference type="InterPro" id="IPR005218">
    <property type="entry name" value="Diacylglycerol/lipid_kinase"/>
</dbReference>
<keyword evidence="12" id="KW-1208">Phospholipid metabolism</keyword>
<evidence type="ECO:0000256" key="5">
    <source>
        <dbReference type="ARBA" id="ARBA00022723"/>
    </source>
</evidence>
<evidence type="ECO:0000256" key="11">
    <source>
        <dbReference type="ARBA" id="ARBA00023209"/>
    </source>
</evidence>
<feature type="domain" description="DAGKc" evidence="13">
    <location>
        <begin position="11"/>
        <end position="144"/>
    </location>
</feature>
<dbReference type="EMBL" id="PKOZ01000008">
    <property type="protein sequence ID" value="PQD94589.1"/>
    <property type="molecule type" value="Genomic_DNA"/>
</dbReference>
<gene>
    <name evidence="14" type="ORF">CYL18_13050</name>
</gene>
<evidence type="ECO:0000256" key="7">
    <source>
        <dbReference type="ARBA" id="ARBA00022777"/>
    </source>
</evidence>
<dbReference type="Proteomes" id="UP000239663">
    <property type="component" value="Unassembled WGS sequence"/>
</dbReference>
<keyword evidence="4" id="KW-0808">Transferase</keyword>
<organism evidence="14 15">
    <name type="scientific">Pradoshia eiseniae</name>
    <dbReference type="NCBI Taxonomy" id="2064768"/>
    <lineage>
        <taxon>Bacteria</taxon>
        <taxon>Bacillati</taxon>
        <taxon>Bacillota</taxon>
        <taxon>Bacilli</taxon>
        <taxon>Bacillales</taxon>
        <taxon>Bacillaceae</taxon>
        <taxon>Pradoshia</taxon>
    </lineage>
</organism>
<comment type="similarity">
    <text evidence="2">Belongs to the diacylglycerol/lipid kinase family.</text>
</comment>
<evidence type="ECO:0000313" key="15">
    <source>
        <dbReference type="Proteomes" id="UP000239663"/>
    </source>
</evidence>
<keyword evidence="3" id="KW-0444">Lipid biosynthesis</keyword>
<evidence type="ECO:0000256" key="4">
    <source>
        <dbReference type="ARBA" id="ARBA00022679"/>
    </source>
</evidence>
<evidence type="ECO:0000259" key="13">
    <source>
        <dbReference type="PROSITE" id="PS50146"/>
    </source>
</evidence>
<evidence type="ECO:0000313" key="14">
    <source>
        <dbReference type="EMBL" id="PQD94589.1"/>
    </source>
</evidence>
<dbReference type="GO" id="GO:0005524">
    <property type="term" value="F:ATP binding"/>
    <property type="evidence" value="ECO:0007669"/>
    <property type="project" value="UniProtKB-KW"/>
</dbReference>
<evidence type="ECO:0000256" key="10">
    <source>
        <dbReference type="ARBA" id="ARBA00023098"/>
    </source>
</evidence>
<keyword evidence="11" id="KW-0594">Phospholipid biosynthesis</keyword>
<proteinExistence type="inferred from homology"/>
<dbReference type="InterPro" id="IPR017438">
    <property type="entry name" value="ATP-NAD_kinase_N"/>
</dbReference>
<accession>A0A2S7MXT4</accession>
<dbReference type="PROSITE" id="PS50146">
    <property type="entry name" value="DAGK"/>
    <property type="match status" value="1"/>
</dbReference>
<dbReference type="InterPro" id="IPR050187">
    <property type="entry name" value="Lipid_Phosphate_FormReg"/>
</dbReference>
<evidence type="ECO:0000256" key="9">
    <source>
        <dbReference type="ARBA" id="ARBA00022842"/>
    </source>
</evidence>
<dbReference type="InterPro" id="IPR045540">
    <property type="entry name" value="YegS/DAGK_C"/>
</dbReference>
<dbReference type="SUPFAM" id="SSF111331">
    <property type="entry name" value="NAD kinase/diacylglycerol kinase-like"/>
    <property type="match status" value="1"/>
</dbReference>
<evidence type="ECO:0000256" key="2">
    <source>
        <dbReference type="ARBA" id="ARBA00005983"/>
    </source>
</evidence>
<keyword evidence="10" id="KW-0443">Lipid metabolism</keyword>
<evidence type="ECO:0000256" key="8">
    <source>
        <dbReference type="ARBA" id="ARBA00022840"/>
    </source>
</evidence>
<dbReference type="RefSeq" id="WP_104849971.1">
    <property type="nucleotide sequence ID" value="NZ_PKOZ01000008.1"/>
</dbReference>
<keyword evidence="9" id="KW-0460">Magnesium</keyword>
<reference evidence="14 15" key="1">
    <citation type="submission" date="2017-12" db="EMBL/GenBank/DDBJ databases">
        <title>Taxonomic description and draft genome of Pradoshia cofamensis Gen. nov., sp. nov., a thermotolerant bacillale isolated from anterior gut of earthworm Eisenia fetida.</title>
        <authorList>
            <person name="Saha T."/>
            <person name="Chakraborty R."/>
        </authorList>
    </citation>
    <scope>NUCLEOTIDE SEQUENCE [LARGE SCALE GENOMIC DNA]</scope>
    <source>
        <strain evidence="14 15">EAG3</strain>
    </source>
</reference>
<evidence type="ECO:0000256" key="3">
    <source>
        <dbReference type="ARBA" id="ARBA00022516"/>
    </source>
</evidence>